<dbReference type="Pfam" id="PF09572">
    <property type="entry name" value="RE_XamI"/>
    <property type="match status" value="1"/>
</dbReference>
<dbReference type="RefSeq" id="WP_189074473.1">
    <property type="nucleotide sequence ID" value="NZ_BMQN01000015.1"/>
</dbReference>
<protein>
    <recommendedName>
        <fullName evidence="3">XamI family restriction endonuclease</fullName>
    </recommendedName>
</protein>
<evidence type="ECO:0008006" key="3">
    <source>
        <dbReference type="Google" id="ProtNLM"/>
    </source>
</evidence>
<reference evidence="2" key="1">
    <citation type="journal article" date="2019" name="Int. J. Syst. Evol. Microbiol.">
        <title>The Global Catalogue of Microorganisms (GCM) 10K type strain sequencing project: providing services to taxonomists for standard genome sequencing and annotation.</title>
        <authorList>
            <consortium name="The Broad Institute Genomics Platform"/>
            <consortium name="The Broad Institute Genome Sequencing Center for Infectious Disease"/>
            <person name="Wu L."/>
            <person name="Ma J."/>
        </authorList>
    </citation>
    <scope>NUCLEOTIDE SEQUENCE [LARGE SCALE GENOMIC DNA]</scope>
    <source>
        <strain evidence="2">JCM 31405</strain>
    </source>
</reference>
<proteinExistence type="predicted"/>
<dbReference type="InterPro" id="IPR019072">
    <property type="entry name" value="Restrct_endonuc_II_XamI"/>
</dbReference>
<evidence type="ECO:0000313" key="2">
    <source>
        <dbReference type="Proteomes" id="UP000644548"/>
    </source>
</evidence>
<dbReference type="EMBL" id="BMQN01000015">
    <property type="protein sequence ID" value="GGS05626.1"/>
    <property type="molecule type" value="Genomic_DNA"/>
</dbReference>
<sequence length="321" mass="35100">MPVNLDKPHLWKTDVAASVDLYNTWFMRFAPEAFRQARHRTADGVLADLAHTNHLADLSPPVLRQRPGVLRALRMCTAPPLALDRLAGLAGVNRSLLLTLEGTESVPGRLPPRMLGAELDAQLTRMGDVIATLTDEFIFPWVAAGLTPTPAQEERAASIVADRLCNTLADPIIRNAQEKRQLALIEAWLLARGYTALPAGTPYTAMAPGTFAFRLNVPVKDTAGKSINLPVDAVVQPRGAAPGDFPLLIEAKSAGDFANTNKRRKEEAQKYAQLRATHGPGVRYVLFLCGYFDAGYLGYEAAEGIDWVWEHRPDDMTDLGL</sequence>
<organism evidence="1 2">
    <name type="scientific">Deinococcus sedimenti</name>
    <dbReference type="NCBI Taxonomy" id="1867090"/>
    <lineage>
        <taxon>Bacteria</taxon>
        <taxon>Thermotogati</taxon>
        <taxon>Deinococcota</taxon>
        <taxon>Deinococci</taxon>
        <taxon>Deinococcales</taxon>
        <taxon>Deinococcaceae</taxon>
        <taxon>Deinococcus</taxon>
    </lineage>
</organism>
<accession>A0ABQ2SA11</accession>
<keyword evidence="2" id="KW-1185">Reference proteome</keyword>
<name>A0ABQ2SA11_9DEIO</name>
<gene>
    <name evidence="1" type="ORF">GCM10008960_35150</name>
</gene>
<evidence type="ECO:0000313" key="1">
    <source>
        <dbReference type="EMBL" id="GGS05626.1"/>
    </source>
</evidence>
<dbReference type="Proteomes" id="UP000644548">
    <property type="component" value="Unassembled WGS sequence"/>
</dbReference>
<comment type="caution">
    <text evidence="1">The sequence shown here is derived from an EMBL/GenBank/DDBJ whole genome shotgun (WGS) entry which is preliminary data.</text>
</comment>